<accession>A0ABV4P1U9</accession>
<keyword evidence="4" id="KW-1185">Reference proteome</keyword>
<dbReference type="EMBL" id="JBGMEK010000030">
    <property type="protein sequence ID" value="MFA0811984.1"/>
    <property type="molecule type" value="Genomic_DNA"/>
</dbReference>
<sequence length="328" mass="36191">MTRITRLCSTLALALATAGTQAANYAGSTFEIEMIIFERPQGMARTNETWPASPRLEYPSRWVDFETQNKNAPVTTETLFLAEPEADLGGELAKEEELRGLESADFSSDETKERPLSSLLLSPAPTILDNKASALARGGDKVLFHKAWRQVLKQKRNSPAILIDGGDSFQGYNQLGGSVTLSVSRYLHISTNLWLSDFSTAATAEEGILLPRRPRAAAETPLRVLSSAQPANNNGSYDGLALQEDKYSLGNYEPITLGEPQLETEQAVYVAHAARLQHERRLRSGQLHYIDHPAFGILIEIRAVAKPKEENNKDTPINENNVTNMKTQ</sequence>
<organism evidence="3 4">
    <name type="scientific">Microbulbifer epialgicus</name>
    <dbReference type="NCBI Taxonomy" id="393907"/>
    <lineage>
        <taxon>Bacteria</taxon>
        <taxon>Pseudomonadati</taxon>
        <taxon>Pseudomonadota</taxon>
        <taxon>Gammaproteobacteria</taxon>
        <taxon>Cellvibrionales</taxon>
        <taxon>Microbulbiferaceae</taxon>
        <taxon>Microbulbifer</taxon>
    </lineage>
</organism>
<feature type="signal peptide" evidence="2">
    <location>
        <begin position="1"/>
        <end position="22"/>
    </location>
</feature>
<reference evidence="3 4" key="1">
    <citation type="submission" date="2024-08" db="EMBL/GenBank/DDBJ databases">
        <authorList>
            <person name="Ishaq N."/>
        </authorList>
    </citation>
    <scope>NUCLEOTIDE SEQUENCE [LARGE SCALE GENOMIC DNA]</scope>
    <source>
        <strain evidence="3 4">DSM 18651</strain>
    </source>
</reference>
<comment type="caution">
    <text evidence="3">The sequence shown here is derived from an EMBL/GenBank/DDBJ whole genome shotgun (WGS) entry which is preliminary data.</text>
</comment>
<keyword evidence="2" id="KW-0732">Signal</keyword>
<evidence type="ECO:0000256" key="1">
    <source>
        <dbReference type="SAM" id="MobiDB-lite"/>
    </source>
</evidence>
<proteinExistence type="predicted"/>
<dbReference type="Pfam" id="PF10972">
    <property type="entry name" value="CsiV"/>
    <property type="match status" value="1"/>
</dbReference>
<evidence type="ECO:0000313" key="3">
    <source>
        <dbReference type="EMBL" id="MFA0811984.1"/>
    </source>
</evidence>
<dbReference type="InterPro" id="IPR021241">
    <property type="entry name" value="CsiV"/>
</dbReference>
<dbReference type="RefSeq" id="WP_371839595.1">
    <property type="nucleotide sequence ID" value="NZ_JBGMEK010000030.1"/>
</dbReference>
<evidence type="ECO:0000256" key="2">
    <source>
        <dbReference type="SAM" id="SignalP"/>
    </source>
</evidence>
<protein>
    <submittedName>
        <fullName evidence="3">CsiV family protein</fullName>
    </submittedName>
</protein>
<feature type="region of interest" description="Disordered" evidence="1">
    <location>
        <begin position="309"/>
        <end position="328"/>
    </location>
</feature>
<feature type="compositionally biased region" description="Polar residues" evidence="1">
    <location>
        <begin position="314"/>
        <end position="328"/>
    </location>
</feature>
<name>A0ABV4P1U9_9GAMM</name>
<evidence type="ECO:0000313" key="4">
    <source>
        <dbReference type="Proteomes" id="UP001569428"/>
    </source>
</evidence>
<gene>
    <name evidence="3" type="ORF">ACCI49_13770</name>
</gene>
<dbReference type="Proteomes" id="UP001569428">
    <property type="component" value="Unassembled WGS sequence"/>
</dbReference>
<feature type="chain" id="PRO_5045847629" evidence="2">
    <location>
        <begin position="23"/>
        <end position="328"/>
    </location>
</feature>